<evidence type="ECO:0008006" key="3">
    <source>
        <dbReference type="Google" id="ProtNLM"/>
    </source>
</evidence>
<proteinExistence type="predicted"/>
<dbReference type="PANTHER" id="PTHR31006">
    <property type="entry name" value="F-BOX DOMAIN-CONTAINING PROTEIN-RELATED-RELATED"/>
    <property type="match status" value="1"/>
</dbReference>
<sequence>MGVLTMGEELLCTAVSVVLHIFVQISHLVDFGKRCFTRAPPSLDPIDWPAMPRVAQEKVIDYLDIKTRSTNCSRYALRRCSKSDQALVERTLKTIEAEFVFLKIFDDKIDVDVMQKTFRGMFYFKTFTCPNEAAMVLRSILKRVLTKNLVIECHKIHNLRRFLDAWAPEGHNVKIRTMKLTWNCQMESARELRRVLALVQSDLVTEVLVNDGFLINLDWLMRSKFWNLLKAVYPHQDVFIDIQKHCSLKVVEIYFVGVDENGSCYKKEVLRTEDPSAFNEDDVDSIYLPRQTFTFLEITETLKRLEVGLQWDEEEKSSWLGQKNQV</sequence>
<evidence type="ECO:0000313" key="1">
    <source>
        <dbReference type="EMBL" id="PIC51213.1"/>
    </source>
</evidence>
<protein>
    <recommendedName>
        <fullName evidence="3">F-box domain-containing protein</fullName>
    </recommendedName>
</protein>
<name>A0A2G5VHH6_9PELO</name>
<keyword evidence="2" id="KW-1185">Reference proteome</keyword>
<dbReference type="AlphaFoldDB" id="A0A2G5VHH6"/>
<gene>
    <name evidence="1" type="primary">Cnig_chr_I.g1811</name>
    <name evidence="1" type="ORF">B9Z55_001811</name>
</gene>
<dbReference type="PANTHER" id="PTHR31006:SF8">
    <property type="entry name" value="F-BOX DOMAIN-CONTAINING PROTEIN-RELATED"/>
    <property type="match status" value="1"/>
</dbReference>
<comment type="caution">
    <text evidence="1">The sequence shown here is derived from an EMBL/GenBank/DDBJ whole genome shotgun (WGS) entry which is preliminary data.</text>
</comment>
<dbReference type="InterPro" id="IPR042317">
    <property type="entry name" value="She-1-like"/>
</dbReference>
<organism evidence="1 2">
    <name type="scientific">Caenorhabditis nigoni</name>
    <dbReference type="NCBI Taxonomy" id="1611254"/>
    <lineage>
        <taxon>Eukaryota</taxon>
        <taxon>Metazoa</taxon>
        <taxon>Ecdysozoa</taxon>
        <taxon>Nematoda</taxon>
        <taxon>Chromadorea</taxon>
        <taxon>Rhabditida</taxon>
        <taxon>Rhabditina</taxon>
        <taxon>Rhabditomorpha</taxon>
        <taxon>Rhabditoidea</taxon>
        <taxon>Rhabditidae</taxon>
        <taxon>Peloderinae</taxon>
        <taxon>Caenorhabditis</taxon>
    </lineage>
</organism>
<dbReference type="EMBL" id="PDUG01000001">
    <property type="protein sequence ID" value="PIC51213.1"/>
    <property type="molecule type" value="Genomic_DNA"/>
</dbReference>
<dbReference type="Proteomes" id="UP000230233">
    <property type="component" value="Chromosome I"/>
</dbReference>
<evidence type="ECO:0000313" key="2">
    <source>
        <dbReference type="Proteomes" id="UP000230233"/>
    </source>
</evidence>
<reference evidence="2" key="1">
    <citation type="submission" date="2017-10" db="EMBL/GenBank/DDBJ databases">
        <title>Rapid genome shrinkage in a self-fertile nematode reveals novel sperm competition proteins.</title>
        <authorList>
            <person name="Yin D."/>
            <person name="Schwarz E.M."/>
            <person name="Thomas C.G."/>
            <person name="Felde R.L."/>
            <person name="Korf I.F."/>
            <person name="Cutter A.D."/>
            <person name="Schartner C.M."/>
            <person name="Ralston E.J."/>
            <person name="Meyer B.J."/>
            <person name="Haag E.S."/>
        </authorList>
    </citation>
    <scope>NUCLEOTIDE SEQUENCE [LARGE SCALE GENOMIC DNA]</scope>
    <source>
        <strain evidence="2">JU1422</strain>
    </source>
</reference>
<accession>A0A2G5VHH6</accession>